<dbReference type="InterPro" id="IPR009056">
    <property type="entry name" value="Cyt_c-like_dom"/>
</dbReference>
<dbReference type="EMBL" id="CAKLPX010000001">
    <property type="protein sequence ID" value="CAH0990051.1"/>
    <property type="molecule type" value="Genomic_DNA"/>
</dbReference>
<accession>A0ABM9AAA0</accession>
<dbReference type="PANTHER" id="PTHR33546:SF1">
    <property type="entry name" value="LARGE, MULTIFUNCTIONAL SECRETED PROTEIN"/>
    <property type="match status" value="1"/>
</dbReference>
<dbReference type="SUPFAM" id="SSF46626">
    <property type="entry name" value="Cytochrome c"/>
    <property type="match status" value="1"/>
</dbReference>
<evidence type="ECO:0000313" key="7">
    <source>
        <dbReference type="Proteomes" id="UP000838100"/>
    </source>
</evidence>
<sequence length="509" mass="55621">MKKWLLLFILLLALTPVIIIGGGLVPITSVAVLWNTLTGSGIDTPQQQVLDQRFQLADGFSLNVYAGDLPNARFMAISEHQAILVSRPHQGDVVLIQPDQQNKTVGGQRDILIQGLTRPSGIAIHQGWLYIGEANRIGRIAFDSATASTSGDYQTLVSGLTDDGNHPYKQIKIGPDGMLYLSQGSTCNVCLEEDSRRATMSRYQLDGSGEQLIATGLRNTMGFDWAPWNNALYGTDNGRDMLGDDYPPCELNLIEAGQFYGWPYFNGANQADPDFPEAPKALASSAQPPAFEFPAHNAPLGMTFIDAATLPDRFEKTALVALHGSWNRSVPDGYKVVSLHWQQGEIVSRDLISGFEKNADVIGRPVDIAQGSDGAIYISDDYAGAIYRLVYDGNDNQQNAATSTATAPATSAALTPISLTTPSWLTDDNREALYQRGQAIVAQRPCLRCHQTATPNSNLDLASIGQRRQYQQIIERLIQPTPPMPNYSFSEEDQKALAVYLVFESLKPK</sequence>
<proteinExistence type="predicted"/>
<dbReference type="Gene3D" id="1.10.760.10">
    <property type="entry name" value="Cytochrome c-like domain"/>
    <property type="match status" value="1"/>
</dbReference>
<keyword evidence="3 4" id="KW-0408">Iron</keyword>
<reference evidence="6" key="1">
    <citation type="submission" date="2021-12" db="EMBL/GenBank/DDBJ databases">
        <authorList>
            <person name="Rodrigo-Torres L."/>
            <person name="Arahal R. D."/>
            <person name="Lucena T."/>
        </authorList>
    </citation>
    <scope>NUCLEOTIDE SEQUENCE</scope>
    <source>
        <strain evidence="6">CECT 8267</strain>
    </source>
</reference>
<keyword evidence="2 4" id="KW-0479">Metal-binding</keyword>
<dbReference type="Proteomes" id="UP000838100">
    <property type="component" value="Unassembled WGS sequence"/>
</dbReference>
<gene>
    <name evidence="6" type="ORF">SIN8267_00134</name>
</gene>
<keyword evidence="7" id="KW-1185">Reference proteome</keyword>
<dbReference type="PROSITE" id="PS51007">
    <property type="entry name" value="CYTC"/>
    <property type="match status" value="1"/>
</dbReference>
<dbReference type="SUPFAM" id="SSF50952">
    <property type="entry name" value="Soluble quinoprotein glucose dehydrogenase"/>
    <property type="match status" value="1"/>
</dbReference>
<keyword evidence="1 4" id="KW-0349">Heme</keyword>
<evidence type="ECO:0000256" key="4">
    <source>
        <dbReference type="PROSITE-ProRule" id="PRU00433"/>
    </source>
</evidence>
<protein>
    <recommendedName>
        <fullName evidence="5">Cytochrome c domain-containing protein</fullName>
    </recommendedName>
</protein>
<dbReference type="Gene3D" id="2.120.10.30">
    <property type="entry name" value="TolB, C-terminal domain"/>
    <property type="match status" value="1"/>
</dbReference>
<dbReference type="InterPro" id="IPR054539">
    <property type="entry name" value="Beta-prop_PDH"/>
</dbReference>
<comment type="caution">
    <text evidence="6">The sequence shown here is derived from an EMBL/GenBank/DDBJ whole genome shotgun (WGS) entry which is preliminary data.</text>
</comment>
<feature type="domain" description="Cytochrome c" evidence="5">
    <location>
        <begin position="432"/>
        <end position="505"/>
    </location>
</feature>
<dbReference type="InterPro" id="IPR011041">
    <property type="entry name" value="Quinoprot_gluc/sorb_DH_b-prop"/>
</dbReference>
<dbReference type="Pfam" id="PF22807">
    <property type="entry name" value="TrAA12"/>
    <property type="match status" value="2"/>
</dbReference>
<dbReference type="PANTHER" id="PTHR33546">
    <property type="entry name" value="LARGE, MULTIFUNCTIONAL SECRETED PROTEIN-RELATED"/>
    <property type="match status" value="1"/>
</dbReference>
<evidence type="ECO:0000256" key="2">
    <source>
        <dbReference type="ARBA" id="ARBA00022723"/>
    </source>
</evidence>
<evidence type="ECO:0000256" key="1">
    <source>
        <dbReference type="ARBA" id="ARBA00022617"/>
    </source>
</evidence>
<name>A0ABM9AAA0_9GAMM</name>
<dbReference type="RefSeq" id="WP_237442746.1">
    <property type="nucleotide sequence ID" value="NZ_CAKLPX010000001.1"/>
</dbReference>
<evidence type="ECO:0000259" key="5">
    <source>
        <dbReference type="PROSITE" id="PS51007"/>
    </source>
</evidence>
<dbReference type="InterPro" id="IPR011042">
    <property type="entry name" value="6-blade_b-propeller_TolB-like"/>
</dbReference>
<organism evidence="6 7">
    <name type="scientific">Sinobacterium norvegicum</name>
    <dbReference type="NCBI Taxonomy" id="1641715"/>
    <lineage>
        <taxon>Bacteria</taxon>
        <taxon>Pseudomonadati</taxon>
        <taxon>Pseudomonadota</taxon>
        <taxon>Gammaproteobacteria</taxon>
        <taxon>Cellvibrionales</taxon>
        <taxon>Spongiibacteraceae</taxon>
        <taxon>Sinobacterium</taxon>
    </lineage>
</organism>
<dbReference type="InterPro" id="IPR036909">
    <property type="entry name" value="Cyt_c-like_dom_sf"/>
</dbReference>
<evidence type="ECO:0000313" key="6">
    <source>
        <dbReference type="EMBL" id="CAH0990051.1"/>
    </source>
</evidence>
<evidence type="ECO:0000256" key="3">
    <source>
        <dbReference type="ARBA" id="ARBA00023004"/>
    </source>
</evidence>